<dbReference type="OrthoDB" id="7778546at2759"/>
<feature type="binding site" evidence="6">
    <location>
        <position position="18"/>
    </location>
    <ligand>
        <name>Zn(2+)</name>
        <dbReference type="ChEBI" id="CHEBI:29105"/>
    </ligand>
</feature>
<dbReference type="SUPFAM" id="SSF57716">
    <property type="entry name" value="Glucocorticoid receptor-like (DNA-binding domain)"/>
    <property type="match status" value="1"/>
</dbReference>
<dbReference type="Pfam" id="PF00096">
    <property type="entry name" value="zf-C2H2"/>
    <property type="match status" value="1"/>
</dbReference>
<evidence type="ECO:0000259" key="9">
    <source>
        <dbReference type="PROSITE" id="PS51915"/>
    </source>
</evidence>
<accession>A0A7R8YXA4</accession>
<evidence type="ECO:0000256" key="3">
    <source>
        <dbReference type="ARBA" id="ARBA00022771"/>
    </source>
</evidence>
<dbReference type="PROSITE" id="PS51915">
    <property type="entry name" value="ZAD"/>
    <property type="match status" value="1"/>
</dbReference>
<feature type="binding site" evidence="6">
    <location>
        <position position="21"/>
    </location>
    <ligand>
        <name>Zn(2+)</name>
        <dbReference type="ChEBI" id="CHEBI:29105"/>
    </ligand>
</feature>
<dbReference type="FunFam" id="3.30.160.60:FF:000100">
    <property type="entry name" value="Zinc finger 45-like"/>
    <property type="match status" value="1"/>
</dbReference>
<evidence type="ECO:0000313" key="10">
    <source>
        <dbReference type="EMBL" id="CAD7088235.1"/>
    </source>
</evidence>
<dbReference type="AlphaFoldDB" id="A0A7R8YXA4"/>
<feature type="domain" description="C2H2-type" evidence="8">
    <location>
        <begin position="267"/>
        <end position="294"/>
    </location>
</feature>
<reference evidence="10 11" key="1">
    <citation type="submission" date="2020-11" db="EMBL/GenBank/DDBJ databases">
        <authorList>
            <person name="Wallbank WR R."/>
            <person name="Pardo Diaz C."/>
            <person name="Kozak K."/>
            <person name="Martin S."/>
            <person name="Jiggins C."/>
            <person name="Moest M."/>
            <person name="Warren A I."/>
            <person name="Generalovic N T."/>
            <person name="Byers J.R.P. K."/>
            <person name="Montejo-Kovacevich G."/>
            <person name="Yen C E."/>
        </authorList>
    </citation>
    <scope>NUCLEOTIDE SEQUENCE [LARGE SCALE GENOMIC DNA]</scope>
</reference>
<feature type="region of interest" description="Disordered" evidence="7">
    <location>
        <begin position="223"/>
        <end position="255"/>
    </location>
</feature>
<gene>
    <name evidence="10" type="ORF">HERILL_LOCUS10880</name>
</gene>
<dbReference type="InterPro" id="IPR036236">
    <property type="entry name" value="Znf_C2H2_sf"/>
</dbReference>
<keyword evidence="3 5" id="KW-0863">Zinc-finger</keyword>
<feature type="compositionally biased region" description="Polar residues" evidence="7">
    <location>
        <begin position="234"/>
        <end position="255"/>
    </location>
</feature>
<dbReference type="SMART" id="SM00355">
    <property type="entry name" value="ZnF_C2H2"/>
    <property type="match status" value="3"/>
</dbReference>
<evidence type="ECO:0000256" key="6">
    <source>
        <dbReference type="PROSITE-ProRule" id="PRU01263"/>
    </source>
</evidence>
<feature type="domain" description="C2H2-type" evidence="8">
    <location>
        <begin position="200"/>
        <end position="227"/>
    </location>
</feature>
<dbReference type="Gene3D" id="3.40.1800.20">
    <property type="match status" value="1"/>
</dbReference>
<dbReference type="PANTHER" id="PTHR24379:SF121">
    <property type="entry name" value="C2H2-TYPE DOMAIN-CONTAINING PROTEIN"/>
    <property type="match status" value="1"/>
</dbReference>
<dbReference type="InParanoid" id="A0A7R8YXA4"/>
<dbReference type="Gene3D" id="3.30.160.60">
    <property type="entry name" value="Classic Zinc Finger"/>
    <property type="match status" value="2"/>
</dbReference>
<evidence type="ECO:0000256" key="7">
    <source>
        <dbReference type="SAM" id="MobiDB-lite"/>
    </source>
</evidence>
<dbReference type="Pfam" id="PF07776">
    <property type="entry name" value="zf-AD"/>
    <property type="match status" value="1"/>
</dbReference>
<dbReference type="EMBL" id="LR899012">
    <property type="protein sequence ID" value="CAD7088235.1"/>
    <property type="molecule type" value="Genomic_DNA"/>
</dbReference>
<evidence type="ECO:0000256" key="5">
    <source>
        <dbReference type="PROSITE-ProRule" id="PRU00042"/>
    </source>
</evidence>
<feature type="region of interest" description="Disordered" evidence="7">
    <location>
        <begin position="106"/>
        <end position="125"/>
    </location>
</feature>
<proteinExistence type="predicted"/>
<feature type="binding site" evidence="6">
    <location>
        <position position="76"/>
    </location>
    <ligand>
        <name>Zn(2+)</name>
        <dbReference type="ChEBI" id="CHEBI:29105"/>
    </ligand>
</feature>
<dbReference type="SMART" id="SM00868">
    <property type="entry name" value="zf-AD"/>
    <property type="match status" value="1"/>
</dbReference>
<dbReference type="InterPro" id="IPR013087">
    <property type="entry name" value="Znf_C2H2_type"/>
</dbReference>
<keyword evidence="1 6" id="KW-0479">Metal-binding</keyword>
<evidence type="ECO:0000256" key="1">
    <source>
        <dbReference type="ARBA" id="ARBA00022723"/>
    </source>
</evidence>
<dbReference type="SUPFAM" id="SSF57667">
    <property type="entry name" value="beta-beta-alpha zinc fingers"/>
    <property type="match status" value="1"/>
</dbReference>
<dbReference type="PROSITE" id="PS50157">
    <property type="entry name" value="ZINC_FINGER_C2H2_2"/>
    <property type="match status" value="2"/>
</dbReference>
<dbReference type="Proteomes" id="UP000594454">
    <property type="component" value="Chromosome 4"/>
</dbReference>
<keyword evidence="2" id="KW-0677">Repeat</keyword>
<dbReference type="PANTHER" id="PTHR24379">
    <property type="entry name" value="KRAB AND ZINC FINGER DOMAIN-CONTAINING"/>
    <property type="match status" value="1"/>
</dbReference>
<evidence type="ECO:0000259" key="8">
    <source>
        <dbReference type="PROSITE" id="PS50157"/>
    </source>
</evidence>
<feature type="binding site" evidence="6">
    <location>
        <position position="79"/>
    </location>
    <ligand>
        <name>Zn(2+)</name>
        <dbReference type="ChEBI" id="CHEBI:29105"/>
    </ligand>
</feature>
<evidence type="ECO:0000256" key="2">
    <source>
        <dbReference type="ARBA" id="ARBA00022737"/>
    </source>
</evidence>
<sequence>MEYFERRQLKLSDFDIICRFCMQVDLFLKPLFSEDDDGESDDFASEDGSSETVTEMVARCTQLEIRPDDNLPKFMCNFCLEELLRCNKFRRKCLLSDETLKYILETQNPEDESAETNSGGEDRISSLDNIYDVDKIYNLKDDELTQINQRSEELFNWSSRLSSQPDEKSDSPNLNGNFSSDGLRTSAAINCQSQTARRKSECVFCKKTFTGPNSLRRHIARHKGRRKSRKRNTTRIINTPTKSVNQEQGPSSSDKAVQRLYNPIKQYRCSQCSKRFRTFKCLANHERVHVRENQPLKCWLCDSIFLLPAVYRSHMKSHKLSGMKFRLKNSLKIS</sequence>
<feature type="compositionally biased region" description="Basic residues" evidence="7">
    <location>
        <begin position="223"/>
        <end position="233"/>
    </location>
</feature>
<feature type="region of interest" description="Disordered" evidence="7">
    <location>
        <begin position="158"/>
        <end position="181"/>
    </location>
</feature>
<evidence type="ECO:0000256" key="4">
    <source>
        <dbReference type="ARBA" id="ARBA00022833"/>
    </source>
</evidence>
<feature type="compositionally biased region" description="Polar residues" evidence="7">
    <location>
        <begin position="171"/>
        <end position="181"/>
    </location>
</feature>
<dbReference type="InterPro" id="IPR012934">
    <property type="entry name" value="Znf_AD"/>
</dbReference>
<evidence type="ECO:0000313" key="11">
    <source>
        <dbReference type="Proteomes" id="UP000594454"/>
    </source>
</evidence>
<protein>
    <submittedName>
        <fullName evidence="10">Uncharacterized protein</fullName>
    </submittedName>
</protein>
<feature type="domain" description="ZAD" evidence="9">
    <location>
        <begin position="16"/>
        <end position="103"/>
    </location>
</feature>
<name>A0A7R8YXA4_HERIL</name>
<keyword evidence="4 6" id="KW-0862">Zinc</keyword>
<dbReference type="GO" id="GO:0005634">
    <property type="term" value="C:nucleus"/>
    <property type="evidence" value="ECO:0007669"/>
    <property type="project" value="InterPro"/>
</dbReference>
<keyword evidence="11" id="KW-1185">Reference proteome</keyword>
<dbReference type="GO" id="GO:0008270">
    <property type="term" value="F:zinc ion binding"/>
    <property type="evidence" value="ECO:0007669"/>
    <property type="project" value="UniProtKB-UniRule"/>
</dbReference>
<organism evidence="10 11">
    <name type="scientific">Hermetia illucens</name>
    <name type="common">Black soldier fly</name>
    <dbReference type="NCBI Taxonomy" id="343691"/>
    <lineage>
        <taxon>Eukaryota</taxon>
        <taxon>Metazoa</taxon>
        <taxon>Ecdysozoa</taxon>
        <taxon>Arthropoda</taxon>
        <taxon>Hexapoda</taxon>
        <taxon>Insecta</taxon>
        <taxon>Pterygota</taxon>
        <taxon>Neoptera</taxon>
        <taxon>Endopterygota</taxon>
        <taxon>Diptera</taxon>
        <taxon>Brachycera</taxon>
        <taxon>Stratiomyomorpha</taxon>
        <taxon>Stratiomyidae</taxon>
        <taxon>Hermetiinae</taxon>
        <taxon>Hermetia</taxon>
    </lineage>
</organism>
<dbReference type="PROSITE" id="PS00028">
    <property type="entry name" value="ZINC_FINGER_C2H2_1"/>
    <property type="match status" value="3"/>
</dbReference>